<dbReference type="GO" id="GO:0003713">
    <property type="term" value="F:transcription coactivator activity"/>
    <property type="evidence" value="ECO:0007669"/>
    <property type="project" value="InterPro"/>
</dbReference>
<protein>
    <recommendedName>
        <fullName evidence="3">Transcription and mRNA export factor SUS1</fullName>
    </recommendedName>
</protein>
<dbReference type="InterPro" id="IPR038212">
    <property type="entry name" value="TF_EnY2_sf"/>
</dbReference>
<dbReference type="Proteomes" id="UP000054097">
    <property type="component" value="Unassembled WGS sequence"/>
</dbReference>
<dbReference type="InterPro" id="IPR018783">
    <property type="entry name" value="TF_ENY2"/>
</dbReference>
<sequence>MSDQSSFNVIQQRLQDSGHWDKIYANLNEQLNEAGWVDELYNSAKERSRGESIPIHQLMAELGPTSTGVIPAEVKARVVAMIHAAIENMVEK</sequence>
<name>A0A0C2XLM9_SERVB</name>
<dbReference type="GO" id="GO:0006406">
    <property type="term" value="P:mRNA export from nucleus"/>
    <property type="evidence" value="ECO:0007669"/>
    <property type="project" value="InterPro"/>
</dbReference>
<gene>
    <name evidence="1" type="ORF">M408DRAFT_328383</name>
</gene>
<dbReference type="GO" id="GO:0000124">
    <property type="term" value="C:SAGA complex"/>
    <property type="evidence" value="ECO:0007669"/>
    <property type="project" value="InterPro"/>
</dbReference>
<dbReference type="STRING" id="933852.A0A0C2XLM9"/>
<keyword evidence="2" id="KW-1185">Reference proteome</keyword>
<evidence type="ECO:0000313" key="2">
    <source>
        <dbReference type="Proteomes" id="UP000054097"/>
    </source>
</evidence>
<dbReference type="HOGENOM" id="CLU_134052_2_0_1"/>
<organism evidence="1 2">
    <name type="scientific">Serendipita vermifera MAFF 305830</name>
    <dbReference type="NCBI Taxonomy" id="933852"/>
    <lineage>
        <taxon>Eukaryota</taxon>
        <taxon>Fungi</taxon>
        <taxon>Dikarya</taxon>
        <taxon>Basidiomycota</taxon>
        <taxon>Agaricomycotina</taxon>
        <taxon>Agaricomycetes</taxon>
        <taxon>Sebacinales</taxon>
        <taxon>Serendipitaceae</taxon>
        <taxon>Serendipita</taxon>
    </lineage>
</organism>
<evidence type="ECO:0000313" key="1">
    <source>
        <dbReference type="EMBL" id="KIM29917.1"/>
    </source>
</evidence>
<dbReference type="EMBL" id="KN824286">
    <property type="protein sequence ID" value="KIM29917.1"/>
    <property type="molecule type" value="Genomic_DNA"/>
</dbReference>
<dbReference type="AlphaFoldDB" id="A0A0C2XLM9"/>
<dbReference type="Pfam" id="PF10163">
    <property type="entry name" value="EnY2"/>
    <property type="match status" value="1"/>
</dbReference>
<evidence type="ECO:0008006" key="3">
    <source>
        <dbReference type="Google" id="ProtNLM"/>
    </source>
</evidence>
<proteinExistence type="predicted"/>
<dbReference type="OrthoDB" id="6221744at2759"/>
<dbReference type="Gene3D" id="1.10.246.140">
    <property type="match status" value="1"/>
</dbReference>
<reference evidence="1 2" key="1">
    <citation type="submission" date="2014-04" db="EMBL/GenBank/DDBJ databases">
        <authorList>
            <consortium name="DOE Joint Genome Institute"/>
            <person name="Kuo A."/>
            <person name="Zuccaro A."/>
            <person name="Kohler A."/>
            <person name="Nagy L.G."/>
            <person name="Floudas D."/>
            <person name="Copeland A."/>
            <person name="Barry K.W."/>
            <person name="Cichocki N."/>
            <person name="Veneault-Fourrey C."/>
            <person name="LaButti K."/>
            <person name="Lindquist E.A."/>
            <person name="Lipzen A."/>
            <person name="Lundell T."/>
            <person name="Morin E."/>
            <person name="Murat C."/>
            <person name="Sun H."/>
            <person name="Tunlid A."/>
            <person name="Henrissat B."/>
            <person name="Grigoriev I.V."/>
            <person name="Hibbett D.S."/>
            <person name="Martin F."/>
            <person name="Nordberg H.P."/>
            <person name="Cantor M.N."/>
            <person name="Hua S.X."/>
        </authorList>
    </citation>
    <scope>NUCLEOTIDE SEQUENCE [LARGE SCALE GENOMIC DNA]</scope>
    <source>
        <strain evidence="1 2">MAFF 305830</strain>
    </source>
</reference>
<dbReference type="GO" id="GO:0005643">
    <property type="term" value="C:nuclear pore"/>
    <property type="evidence" value="ECO:0007669"/>
    <property type="project" value="InterPro"/>
</dbReference>
<reference evidence="2" key="2">
    <citation type="submission" date="2015-01" db="EMBL/GenBank/DDBJ databases">
        <title>Evolutionary Origins and Diversification of the Mycorrhizal Mutualists.</title>
        <authorList>
            <consortium name="DOE Joint Genome Institute"/>
            <consortium name="Mycorrhizal Genomics Consortium"/>
            <person name="Kohler A."/>
            <person name="Kuo A."/>
            <person name="Nagy L.G."/>
            <person name="Floudas D."/>
            <person name="Copeland A."/>
            <person name="Barry K.W."/>
            <person name="Cichocki N."/>
            <person name="Veneault-Fourrey C."/>
            <person name="LaButti K."/>
            <person name="Lindquist E.A."/>
            <person name="Lipzen A."/>
            <person name="Lundell T."/>
            <person name="Morin E."/>
            <person name="Murat C."/>
            <person name="Riley R."/>
            <person name="Ohm R."/>
            <person name="Sun H."/>
            <person name="Tunlid A."/>
            <person name="Henrissat B."/>
            <person name="Grigoriev I.V."/>
            <person name="Hibbett D.S."/>
            <person name="Martin F."/>
        </authorList>
    </citation>
    <scope>NUCLEOTIDE SEQUENCE [LARGE SCALE GENOMIC DNA]</scope>
    <source>
        <strain evidence="2">MAFF 305830</strain>
    </source>
</reference>
<accession>A0A0C2XLM9</accession>